<keyword evidence="4" id="KW-1185">Reference proteome</keyword>
<reference evidence="3 4" key="1">
    <citation type="journal article" date="2014" name="Genome Announc.">
        <title>Draft Genome Sequence of Paenibacillus pini JCM 16418T, Isolated from the Rhizosphere of Pine Tree.</title>
        <authorList>
            <person name="Yuki M."/>
            <person name="Oshima K."/>
            <person name="Suda W."/>
            <person name="Oshida Y."/>
            <person name="Kitamura K."/>
            <person name="Iida Y."/>
            <person name="Hattori M."/>
            <person name="Ohkuma M."/>
        </authorList>
    </citation>
    <scope>NUCLEOTIDE SEQUENCE [LARGE SCALE GENOMIC DNA]</scope>
    <source>
        <strain evidence="3 4">JCM 16418</strain>
    </source>
</reference>
<dbReference type="Gene3D" id="3.40.50.10140">
    <property type="entry name" value="Toll/interleukin-1 receptor homology (TIR) domain"/>
    <property type="match status" value="1"/>
</dbReference>
<keyword evidence="1" id="KW-0175">Coiled coil</keyword>
<evidence type="ECO:0000313" key="3">
    <source>
        <dbReference type="EMBL" id="GAF07369.1"/>
    </source>
</evidence>
<evidence type="ECO:0000256" key="1">
    <source>
        <dbReference type="SAM" id="Coils"/>
    </source>
</evidence>
<comment type="caution">
    <text evidence="3">The sequence shown here is derived from an EMBL/GenBank/DDBJ whole genome shotgun (WGS) entry which is preliminary data.</text>
</comment>
<dbReference type="AlphaFoldDB" id="W7YY64"/>
<sequence length="347" mass="40030">MGTIFISHATADRELVNPLMDLIQNQFGLSREDFFNTSDDQLQVGENWIEEIRHAMQQSKLVMPIITPNYLQSAFCLCELGAAWVNVTNLIPLVVPPLTYKALDGTPYRTWLQTISLDSEEGLSRLLDAVNKRNIGSPPNVTRFLNRAKAFQTDILTPFIDQMTKREIITPALVNQLKTEKEELQEAFDLSEEEVTKLRKENETLRQMKDQEEIKEMDYEQMTEWDEFVNAAEDVKEAFKKLSRLEISVLYYGYIGQGFTGDPIDTSKLKAAETEGRVKFDEGWEPDYNHPHINKANAALDQLERIMSNYINVLQERFEEENDGVRYGLQYSTCWESLFDVSITKSE</sequence>
<feature type="coiled-coil region" evidence="1">
    <location>
        <begin position="174"/>
        <end position="215"/>
    </location>
</feature>
<dbReference type="eggNOG" id="ENOG50332G0">
    <property type="taxonomic scope" value="Bacteria"/>
</dbReference>
<proteinExistence type="predicted"/>
<feature type="domain" description="TIR" evidence="2">
    <location>
        <begin position="1"/>
        <end position="134"/>
    </location>
</feature>
<organism evidence="3 4">
    <name type="scientific">Paenibacillus pini JCM 16418</name>
    <dbReference type="NCBI Taxonomy" id="1236976"/>
    <lineage>
        <taxon>Bacteria</taxon>
        <taxon>Bacillati</taxon>
        <taxon>Bacillota</taxon>
        <taxon>Bacilli</taxon>
        <taxon>Bacillales</taxon>
        <taxon>Paenibacillaceae</taxon>
        <taxon>Paenibacillus</taxon>
    </lineage>
</organism>
<dbReference type="STRING" id="1236976.JCM16418_1383"/>
<dbReference type="Proteomes" id="UP000019364">
    <property type="component" value="Unassembled WGS sequence"/>
</dbReference>
<name>W7YY64_9BACL</name>
<dbReference type="OrthoDB" id="4772211at2"/>
<dbReference type="SMART" id="SM00255">
    <property type="entry name" value="TIR"/>
    <property type="match status" value="1"/>
</dbReference>
<evidence type="ECO:0000313" key="4">
    <source>
        <dbReference type="Proteomes" id="UP000019364"/>
    </source>
</evidence>
<dbReference type="RefSeq" id="WP_036647004.1">
    <property type="nucleotide sequence ID" value="NZ_BAVZ01000003.1"/>
</dbReference>
<dbReference type="GO" id="GO:0007165">
    <property type="term" value="P:signal transduction"/>
    <property type="evidence" value="ECO:0007669"/>
    <property type="project" value="InterPro"/>
</dbReference>
<evidence type="ECO:0000259" key="2">
    <source>
        <dbReference type="PROSITE" id="PS50104"/>
    </source>
</evidence>
<dbReference type="Pfam" id="PF13676">
    <property type="entry name" value="TIR_2"/>
    <property type="match status" value="1"/>
</dbReference>
<protein>
    <recommendedName>
        <fullName evidence="2">TIR domain-containing protein</fullName>
    </recommendedName>
</protein>
<dbReference type="PROSITE" id="PS50104">
    <property type="entry name" value="TIR"/>
    <property type="match status" value="1"/>
</dbReference>
<dbReference type="InterPro" id="IPR035897">
    <property type="entry name" value="Toll_tir_struct_dom_sf"/>
</dbReference>
<dbReference type="InterPro" id="IPR000157">
    <property type="entry name" value="TIR_dom"/>
</dbReference>
<gene>
    <name evidence="3" type="ORF">JCM16418_1383</name>
</gene>
<accession>W7YY64</accession>
<dbReference type="EMBL" id="BAVZ01000003">
    <property type="protein sequence ID" value="GAF07369.1"/>
    <property type="molecule type" value="Genomic_DNA"/>
</dbReference>
<dbReference type="SUPFAM" id="SSF52200">
    <property type="entry name" value="Toll/Interleukin receptor TIR domain"/>
    <property type="match status" value="1"/>
</dbReference>